<sequence length="256" mass="26576">MAGGNHQAFTYATIVSLAGGAGYALKQHTPSLIGGIGLGVAFLGAGMLVITDTITDHHFEHGTSLTMSGIIASVMGRRAVRTRLRTPALIATAGALSAGYHVHQFTSPPHKMRYIPGAPPMPIIAAHQSESLHFGLLRINTSVSATPSTMAHHPTYTMAGLLAGGGVFGYLKTKSVSSLVAGVTLGAGFGVAGFLLQKQEMTNGHGLALFMSTITMSAMGLRAVRTKKPVPVTLASLGALSAAYHAQRFTEWVGNE</sequence>
<feature type="transmembrane region" description="Helical" evidence="6">
    <location>
        <begin position="176"/>
        <end position="195"/>
    </location>
</feature>
<feature type="transmembrane region" description="Helical" evidence="6">
    <location>
        <begin position="207"/>
        <end position="224"/>
    </location>
</feature>
<dbReference type="EMBL" id="MBDN02000045">
    <property type="protein sequence ID" value="RLN82831.1"/>
    <property type="molecule type" value="Genomic_DNA"/>
</dbReference>
<reference evidence="10 11" key="2">
    <citation type="submission" date="2018-07" db="EMBL/GenBank/DDBJ databases">
        <title>Genome sequencing of oomycete isolates from Chile give support for New Zealand origin for Phytophthora kernoviae and make available the first Nothophytophthora sp. genome.</title>
        <authorList>
            <person name="Studholme D.J."/>
            <person name="Sanfuentes E."/>
            <person name="Panda P."/>
            <person name="Hill R."/>
            <person name="Sambles C."/>
            <person name="Grant M."/>
            <person name="Williams N.M."/>
            <person name="Mcdougal R.L."/>
        </authorList>
    </citation>
    <scope>NUCLEOTIDE SEQUENCE [LARGE SCALE GENOMIC DNA]</scope>
    <source>
        <strain evidence="8">Chile2</strain>
        <strain evidence="9">Chile4</strain>
    </source>
</reference>
<dbReference type="InterPro" id="IPR044890">
    <property type="entry name" value="TMEM14_sf"/>
</dbReference>
<comment type="similarity">
    <text evidence="2">Belongs to the TMEM14 family.</text>
</comment>
<dbReference type="Pfam" id="PF03647">
    <property type="entry name" value="Tmemb_14"/>
    <property type="match status" value="2"/>
</dbReference>
<evidence type="ECO:0000256" key="3">
    <source>
        <dbReference type="ARBA" id="ARBA00022692"/>
    </source>
</evidence>
<dbReference type="Proteomes" id="UP000785171">
    <property type="component" value="Unassembled WGS sequence"/>
</dbReference>
<evidence type="ECO:0000313" key="8">
    <source>
        <dbReference type="EMBL" id="RLN21529.1"/>
    </source>
</evidence>
<dbReference type="Proteomes" id="UP000285624">
    <property type="component" value="Unassembled WGS sequence"/>
</dbReference>
<dbReference type="Gene3D" id="1.10.10.1740">
    <property type="entry name" value="Transmembrane protein 14-like"/>
    <property type="match status" value="2"/>
</dbReference>
<comment type="subcellular location">
    <subcellularLocation>
        <location evidence="1">Membrane</location>
    </subcellularLocation>
</comment>
<evidence type="ECO:0000256" key="2">
    <source>
        <dbReference type="ARBA" id="ARBA00007590"/>
    </source>
</evidence>
<feature type="transmembrane region" description="Helical" evidence="6">
    <location>
        <begin position="6"/>
        <end position="25"/>
    </location>
</feature>
<dbReference type="InterPro" id="IPR005349">
    <property type="entry name" value="TMEM14"/>
</dbReference>
<dbReference type="Proteomes" id="UP000285883">
    <property type="component" value="Unassembled WGS sequence"/>
</dbReference>
<evidence type="ECO:0000313" key="9">
    <source>
        <dbReference type="EMBL" id="RLN82831.1"/>
    </source>
</evidence>
<evidence type="ECO:0000256" key="6">
    <source>
        <dbReference type="SAM" id="Phobius"/>
    </source>
</evidence>
<dbReference type="GO" id="GO:0016020">
    <property type="term" value="C:membrane"/>
    <property type="evidence" value="ECO:0007669"/>
    <property type="project" value="UniProtKB-SubCell"/>
</dbReference>
<keyword evidence="10" id="KW-1185">Reference proteome</keyword>
<evidence type="ECO:0008006" key="12">
    <source>
        <dbReference type="Google" id="ProtNLM"/>
    </source>
</evidence>
<evidence type="ECO:0000256" key="4">
    <source>
        <dbReference type="ARBA" id="ARBA00022989"/>
    </source>
</evidence>
<reference evidence="7" key="3">
    <citation type="submission" date="2020-06" db="EMBL/GenBank/DDBJ databases">
        <authorList>
            <person name="Studholme D.J."/>
        </authorList>
    </citation>
    <scope>NUCLEOTIDE SEQUENCE</scope>
    <source>
        <strain evidence="7">NZFS 2646</strain>
    </source>
</reference>
<dbReference type="AlphaFoldDB" id="A0A3R7K1S3"/>
<evidence type="ECO:0000256" key="5">
    <source>
        <dbReference type="ARBA" id="ARBA00023136"/>
    </source>
</evidence>
<feature type="transmembrane region" description="Helical" evidence="6">
    <location>
        <begin position="32"/>
        <end position="50"/>
    </location>
</feature>
<dbReference type="PANTHER" id="PTHR12668">
    <property type="entry name" value="TRANSMEMBRANE PROTEIN 14, 15"/>
    <property type="match status" value="1"/>
</dbReference>
<accession>A0A3R7K1S3</accession>
<name>A0A3R7K1S3_9STRA</name>
<evidence type="ECO:0000313" key="7">
    <source>
        <dbReference type="EMBL" id="KAG2529164.1"/>
    </source>
</evidence>
<dbReference type="EMBL" id="JPWV03000031">
    <property type="protein sequence ID" value="KAG2529164.1"/>
    <property type="molecule type" value="Genomic_DNA"/>
</dbReference>
<evidence type="ECO:0000313" key="10">
    <source>
        <dbReference type="Proteomes" id="UP000285624"/>
    </source>
</evidence>
<comment type="caution">
    <text evidence="9">The sequence shown here is derived from an EMBL/GenBank/DDBJ whole genome shotgun (WGS) entry which is preliminary data.</text>
</comment>
<dbReference type="PANTHER" id="PTHR12668:SF53">
    <property type="entry name" value="TMEM14 PROTEIN HOMOLOG YJR085C"/>
    <property type="match status" value="1"/>
</dbReference>
<dbReference type="EMBL" id="MAYM02001232">
    <property type="protein sequence ID" value="RLN21529.1"/>
    <property type="molecule type" value="Genomic_DNA"/>
</dbReference>
<protein>
    <recommendedName>
        <fullName evidence="12">Transmembrane protein 14C</fullName>
    </recommendedName>
</protein>
<evidence type="ECO:0000313" key="11">
    <source>
        <dbReference type="Proteomes" id="UP000285883"/>
    </source>
</evidence>
<keyword evidence="4 6" id="KW-1133">Transmembrane helix</keyword>
<evidence type="ECO:0000256" key="1">
    <source>
        <dbReference type="ARBA" id="ARBA00004370"/>
    </source>
</evidence>
<organism evidence="9 10">
    <name type="scientific">Phytophthora kernoviae</name>
    <dbReference type="NCBI Taxonomy" id="325452"/>
    <lineage>
        <taxon>Eukaryota</taxon>
        <taxon>Sar</taxon>
        <taxon>Stramenopiles</taxon>
        <taxon>Oomycota</taxon>
        <taxon>Peronosporomycetes</taxon>
        <taxon>Peronosporales</taxon>
        <taxon>Peronosporaceae</taxon>
        <taxon>Phytophthora</taxon>
    </lineage>
</organism>
<proteinExistence type="inferred from homology"/>
<reference evidence="7" key="1">
    <citation type="journal article" date="2015" name="Genom Data">
        <title>Genome sequences of six Phytophthora species associated with forests in New Zealand.</title>
        <authorList>
            <person name="Studholme D.J."/>
            <person name="McDougal R.L."/>
            <person name="Sambles C."/>
            <person name="Hansen E."/>
            <person name="Hardy G."/>
            <person name="Grant M."/>
            <person name="Ganley R.J."/>
            <person name="Williams N.M."/>
        </authorList>
    </citation>
    <scope>NUCLEOTIDE SEQUENCE</scope>
    <source>
        <strain evidence="7">NZFS 2646</strain>
    </source>
</reference>
<gene>
    <name evidence="8" type="ORF">BBI17_002533</name>
    <name evidence="9" type="ORF">BBO99_00002626</name>
    <name evidence="7" type="ORF">JM16_002105</name>
</gene>
<keyword evidence="3 6" id="KW-0812">Transmembrane</keyword>
<keyword evidence="5 6" id="KW-0472">Membrane</keyword>